<dbReference type="InterPro" id="IPR036852">
    <property type="entry name" value="Peptidase_S8/S53_dom_sf"/>
</dbReference>
<evidence type="ECO:0000259" key="1">
    <source>
        <dbReference type="Pfam" id="PF00082"/>
    </source>
</evidence>
<keyword evidence="3" id="KW-1185">Reference proteome</keyword>
<dbReference type="InterPro" id="IPR034074">
    <property type="entry name" value="Y4bN_pept_dom"/>
</dbReference>
<name>A0ABT8RGA2_9BACT</name>
<gene>
    <name evidence="2" type="ORF">Q0590_30945</name>
</gene>
<proteinExistence type="predicted"/>
<comment type="caution">
    <text evidence="2">The sequence shown here is derived from an EMBL/GenBank/DDBJ whole genome shotgun (WGS) entry which is preliminary data.</text>
</comment>
<dbReference type="Proteomes" id="UP001168528">
    <property type="component" value="Unassembled WGS sequence"/>
</dbReference>
<dbReference type="Gene3D" id="3.40.50.200">
    <property type="entry name" value="Peptidase S8/S53 domain"/>
    <property type="match status" value="1"/>
</dbReference>
<dbReference type="EMBL" id="JAUKPO010000035">
    <property type="protein sequence ID" value="MDO1450731.1"/>
    <property type="molecule type" value="Genomic_DNA"/>
</dbReference>
<evidence type="ECO:0000313" key="3">
    <source>
        <dbReference type="Proteomes" id="UP001168528"/>
    </source>
</evidence>
<dbReference type="SUPFAM" id="SSF52743">
    <property type="entry name" value="Subtilisin-like"/>
    <property type="match status" value="1"/>
</dbReference>
<dbReference type="RefSeq" id="WP_302041529.1">
    <property type="nucleotide sequence ID" value="NZ_JAUKPO010000035.1"/>
</dbReference>
<accession>A0ABT8RGA2</accession>
<reference evidence="2" key="1">
    <citation type="submission" date="2023-07" db="EMBL/GenBank/DDBJ databases">
        <title>The genome sequence of Rhodocytophaga aerolata KACC 12507.</title>
        <authorList>
            <person name="Zhang X."/>
        </authorList>
    </citation>
    <scope>NUCLEOTIDE SEQUENCE</scope>
    <source>
        <strain evidence="2">KACC 12507</strain>
    </source>
</reference>
<dbReference type="Pfam" id="PF00082">
    <property type="entry name" value="Peptidase_S8"/>
    <property type="match status" value="1"/>
</dbReference>
<protein>
    <submittedName>
        <fullName evidence="2">S8 family peptidase</fullName>
    </submittedName>
</protein>
<evidence type="ECO:0000313" key="2">
    <source>
        <dbReference type="EMBL" id="MDO1450731.1"/>
    </source>
</evidence>
<organism evidence="2 3">
    <name type="scientific">Rhodocytophaga aerolata</name>
    <dbReference type="NCBI Taxonomy" id="455078"/>
    <lineage>
        <taxon>Bacteria</taxon>
        <taxon>Pseudomonadati</taxon>
        <taxon>Bacteroidota</taxon>
        <taxon>Cytophagia</taxon>
        <taxon>Cytophagales</taxon>
        <taxon>Rhodocytophagaceae</taxon>
        <taxon>Rhodocytophaga</taxon>
    </lineage>
</organism>
<sequence>MAGRNPKKHIRLVGYSQNQEYRYPGSGGNSFIEKQRNRNIHGNRILKQLEHIRDQFHIPDDAPLPENIVKDDAVYVEFVSEWGFKLKIDSLEQDKSDPSFQVLNIREEQKEDDPSKLQYHVTVMMTEGAVSNFIKKAEKYLDPQKDTRSGKPANAPLINNISEIRMATLKSFWTDAPEIPFPAENEVVWWEVWFRKTPDDAAKINRVLENLRAVRADIGSSELLFAEQRVRLVKASAKQLSQSILLLDNLAELRKPQETAEFIVHKDATYVAQKEWLDDLIKRTEAKFSKNNVIVCLLDSGVNNQHPLIKPFLPDNRLYSYKPDAWGVYDSCPRGGHGTGVAALALYGDLVDALADLGKIQIFHTLESFKIFQHNSPNEPEFYGAITEYAASQPIAQYPDNPRIFCMTVTDEQSAFKGRPSTWSAAVDKIAHGSALDPVEPQLFIVSGGNVFISAHEDYPTKNYYESIHDPGQAYNALTVGAYTRKDRIEASTGYRHLAENGAMAPCNSTSIMWDHQWPLKPDIVMEGGNHSTDGKYTSDHSCLKLLTADSEYPKDLFLPFGDTSGATALASKMAAEIKTHYPNYWPETVRALIIHSAEWTSTMLENKPIEGLSEQDRINLIRAVGYGVPIQERALNSAINNLTLIAEREIQPYKMDGATPKYNEYHLFDLPWPEDILEGILYDQDVKLTLTLSYFIEPNPGSRNRKYANNFQYHSHALDFAVIKPGETLINFKRRISADAALSDEEADEIDRRGESWRIGRVRSRGSVKKDFITMSGADMAKRNTIAIYPKSGWYKTRKKLGKAESKVRYSLIVSLETPNIDIDIYTPVQTQIEAAIPIQI</sequence>
<feature type="domain" description="Peptidase S8/S53" evidence="1">
    <location>
        <begin position="291"/>
        <end position="609"/>
    </location>
</feature>
<dbReference type="CDD" id="cd04847">
    <property type="entry name" value="Peptidases_S8_Subtilisin_like_2"/>
    <property type="match status" value="1"/>
</dbReference>
<dbReference type="InterPro" id="IPR000209">
    <property type="entry name" value="Peptidase_S8/S53_dom"/>
</dbReference>